<sequence>MKDSENIEQESPKRARYSDEALVASPLALDAPNQHAEPQASTHSLQIPMQLNVDGSTGFNSGSFVGQSYPISDESVKTVLDLGLAPYNYVFLPLTLDGQCGI</sequence>
<dbReference type="AlphaFoldDB" id="A0A9P4XZ61"/>
<name>A0A9P4XZ61_CRYP1</name>
<accession>A0A9P4XZ61</accession>
<dbReference type="EMBL" id="MU032349">
    <property type="protein sequence ID" value="KAF3763568.1"/>
    <property type="molecule type" value="Genomic_DNA"/>
</dbReference>
<comment type="caution">
    <text evidence="2">The sequence shown here is derived from an EMBL/GenBank/DDBJ whole genome shotgun (WGS) entry which is preliminary data.</text>
</comment>
<evidence type="ECO:0000313" key="2">
    <source>
        <dbReference type="EMBL" id="KAF3763568.1"/>
    </source>
</evidence>
<evidence type="ECO:0000313" key="1">
    <source>
        <dbReference type="EMBL" id="KAF3760115.1"/>
    </source>
</evidence>
<dbReference type="GeneID" id="63840727"/>
<organism evidence="2 3">
    <name type="scientific">Cryphonectria parasitica (strain ATCC 38755 / EP155)</name>
    <dbReference type="NCBI Taxonomy" id="660469"/>
    <lineage>
        <taxon>Eukaryota</taxon>
        <taxon>Fungi</taxon>
        <taxon>Dikarya</taxon>
        <taxon>Ascomycota</taxon>
        <taxon>Pezizomycotina</taxon>
        <taxon>Sordariomycetes</taxon>
        <taxon>Sordariomycetidae</taxon>
        <taxon>Diaporthales</taxon>
        <taxon>Cryphonectriaceae</taxon>
        <taxon>Cryphonectria-Endothia species complex</taxon>
        <taxon>Cryphonectria</taxon>
    </lineage>
</organism>
<gene>
    <name evidence="2" type="ORF">M406DRAFT_357127</name>
    <name evidence="1" type="ORF">M406DRAFT_358708</name>
</gene>
<evidence type="ECO:0000313" key="3">
    <source>
        <dbReference type="Proteomes" id="UP000803844"/>
    </source>
</evidence>
<dbReference type="Proteomes" id="UP000803844">
    <property type="component" value="Unassembled WGS sequence"/>
</dbReference>
<dbReference type="RefSeq" id="XP_040774529.1">
    <property type="nucleotide sequence ID" value="XM_040923598.1"/>
</dbReference>
<keyword evidence="3" id="KW-1185">Reference proteome</keyword>
<proteinExistence type="predicted"/>
<reference evidence="2" key="1">
    <citation type="journal article" date="2020" name="Phytopathology">
        <title>Genome sequence of the chestnut blight fungus Cryphonectria parasitica EP155: A fundamental resource for an archetypical invasive plant pathogen.</title>
        <authorList>
            <person name="Crouch J.A."/>
            <person name="Dawe A."/>
            <person name="Aerts A."/>
            <person name="Barry K."/>
            <person name="Churchill A.C.L."/>
            <person name="Grimwood J."/>
            <person name="Hillman B."/>
            <person name="Milgroom M.G."/>
            <person name="Pangilinan J."/>
            <person name="Smith M."/>
            <person name="Salamov A."/>
            <person name="Schmutz J."/>
            <person name="Yadav J."/>
            <person name="Grigoriev I.V."/>
            <person name="Nuss D."/>
        </authorList>
    </citation>
    <scope>NUCLEOTIDE SEQUENCE</scope>
    <source>
        <strain evidence="2">EP155</strain>
    </source>
</reference>
<dbReference type="EMBL" id="MU032354">
    <property type="protein sequence ID" value="KAF3760115.1"/>
    <property type="molecule type" value="Genomic_DNA"/>
</dbReference>
<protein>
    <submittedName>
        <fullName evidence="2">Uncharacterized protein</fullName>
    </submittedName>
</protein>